<feature type="compositionally biased region" description="Basic residues" evidence="1">
    <location>
        <begin position="144"/>
        <end position="156"/>
    </location>
</feature>
<evidence type="ECO:0000256" key="1">
    <source>
        <dbReference type="SAM" id="MobiDB-lite"/>
    </source>
</evidence>
<proteinExistence type="predicted"/>
<reference evidence="4" key="1">
    <citation type="journal article" date="2019" name="Int. J. Syst. Evol. Microbiol.">
        <title>The Global Catalogue of Microorganisms (GCM) 10K type strain sequencing project: providing services to taxonomists for standard genome sequencing and annotation.</title>
        <authorList>
            <consortium name="The Broad Institute Genomics Platform"/>
            <consortium name="The Broad Institute Genome Sequencing Center for Infectious Disease"/>
            <person name="Wu L."/>
            <person name="Ma J."/>
        </authorList>
    </citation>
    <scope>NUCLEOTIDE SEQUENCE [LARGE SCALE GENOMIC DNA]</scope>
    <source>
        <strain evidence="4">JCM 3272</strain>
    </source>
</reference>
<feature type="region of interest" description="Disordered" evidence="1">
    <location>
        <begin position="144"/>
        <end position="179"/>
    </location>
</feature>
<dbReference type="SUPFAM" id="SSF55811">
    <property type="entry name" value="Nudix"/>
    <property type="match status" value="1"/>
</dbReference>
<organism evidence="3 4">
    <name type="scientific">Dactylosporangium salmoneum</name>
    <dbReference type="NCBI Taxonomy" id="53361"/>
    <lineage>
        <taxon>Bacteria</taxon>
        <taxon>Bacillati</taxon>
        <taxon>Actinomycetota</taxon>
        <taxon>Actinomycetes</taxon>
        <taxon>Micromonosporales</taxon>
        <taxon>Micromonosporaceae</taxon>
        <taxon>Dactylosporangium</taxon>
    </lineage>
</organism>
<comment type="caution">
    <text evidence="3">The sequence shown here is derived from an EMBL/GenBank/DDBJ whole genome shotgun (WGS) entry which is preliminary data.</text>
</comment>
<dbReference type="EMBL" id="BAAARV010000036">
    <property type="protein sequence ID" value="GAA2356075.1"/>
    <property type="molecule type" value="Genomic_DNA"/>
</dbReference>
<evidence type="ECO:0000259" key="2">
    <source>
        <dbReference type="PROSITE" id="PS51462"/>
    </source>
</evidence>
<protein>
    <recommendedName>
        <fullName evidence="2">Nudix hydrolase domain-containing protein</fullName>
    </recommendedName>
</protein>
<evidence type="ECO:0000313" key="4">
    <source>
        <dbReference type="Proteomes" id="UP001501444"/>
    </source>
</evidence>
<dbReference type="Proteomes" id="UP001501444">
    <property type="component" value="Unassembled WGS sequence"/>
</dbReference>
<dbReference type="InterPro" id="IPR000086">
    <property type="entry name" value="NUDIX_hydrolase_dom"/>
</dbReference>
<name>A0ABP5TLM6_9ACTN</name>
<dbReference type="Pfam" id="PF00293">
    <property type="entry name" value="NUDIX"/>
    <property type="match status" value="1"/>
</dbReference>
<dbReference type="InterPro" id="IPR015797">
    <property type="entry name" value="NUDIX_hydrolase-like_dom_sf"/>
</dbReference>
<dbReference type="PROSITE" id="PS51462">
    <property type="entry name" value="NUDIX"/>
    <property type="match status" value="1"/>
</dbReference>
<evidence type="ECO:0000313" key="3">
    <source>
        <dbReference type="EMBL" id="GAA2356075.1"/>
    </source>
</evidence>
<gene>
    <name evidence="3" type="ORF">GCM10010170_048790</name>
</gene>
<dbReference type="Gene3D" id="3.90.79.10">
    <property type="entry name" value="Nucleoside Triphosphate Pyrophosphohydrolase"/>
    <property type="match status" value="1"/>
</dbReference>
<keyword evidence="4" id="KW-1185">Reference proteome</keyword>
<sequence length="179" mass="20012">MTGRPRRHDDAAAAASYTLTVDVLLLYTRPGQHGVELLVGLRRGGYAPSKWDTSSGKLQLGERLEDRMAREAWEETGLRLPPHLLRVVAMTHWHPPDRVPRIGVFFHLEADPAAHGVPRIARVAELWRVKRRLPERCLAGARRADRRLRGRHRRAGRRDGRPATSASSVYSAAVAAATN</sequence>
<feature type="domain" description="Nudix hydrolase" evidence="2">
    <location>
        <begin position="16"/>
        <end position="150"/>
    </location>
</feature>
<accession>A0ABP5TLM6</accession>
<feature type="compositionally biased region" description="Low complexity" evidence="1">
    <location>
        <begin position="163"/>
        <end position="179"/>
    </location>
</feature>